<dbReference type="RefSeq" id="WP_301002651.1">
    <property type="nucleotide sequence ID" value="NZ_CP118712.1"/>
</dbReference>
<sequence length="269" mass="30262">MPISKKTKNNNQKLLTNKNQKLKLTNSYCLTILKQTKEKQMKELQQIVNEQINAMISAGAIEQMISEKLQETMKNGVDKALSSYGDFGKSIQAKIEASINASLNQVTIPEYNKFICDVVLESYTEAMNATAKARMKELLDEKLAPVPKEMKAQALLDEIQSYWGEDAHSNGNDEIEIQWEEHNSAIYLKAIHPDDITFIKISFYNHCEPDSKTYHIGYINEDDQTISGCITGATHALGLAGFFYKLYCAGTKVTGFDAVYGENIYFGQD</sequence>
<accession>A0ABD7YS87</accession>
<dbReference type="AlphaFoldDB" id="A0ABD7YS87"/>
<proteinExistence type="predicted"/>
<organism evidence="1 2">
    <name type="scientific">Vibrio aestuarianus</name>
    <dbReference type="NCBI Taxonomy" id="28171"/>
    <lineage>
        <taxon>Bacteria</taxon>
        <taxon>Pseudomonadati</taxon>
        <taxon>Pseudomonadota</taxon>
        <taxon>Gammaproteobacteria</taxon>
        <taxon>Vibrionales</taxon>
        <taxon>Vibrionaceae</taxon>
        <taxon>Vibrio</taxon>
    </lineage>
</organism>
<reference evidence="1 2" key="1">
    <citation type="submission" date="2022-02" db="EMBL/GenBank/DDBJ databases">
        <title>Emergence and expansion in Europe of a Vibrio aestuarianus clonal complex pathogenic for oysters.</title>
        <authorList>
            <person name="Mesnil A."/>
            <person name="Travers M.-A."/>
        </authorList>
    </citation>
    <scope>NUCLEOTIDE SEQUENCE [LARGE SCALE GENOMIC DNA]</scope>
    <source>
        <strain evidence="1 2">U17</strain>
    </source>
</reference>
<evidence type="ECO:0000313" key="1">
    <source>
        <dbReference type="EMBL" id="WGK87229.1"/>
    </source>
</evidence>
<name>A0ABD7YS87_9VIBR</name>
<dbReference type="Proteomes" id="UP001241226">
    <property type="component" value="Chromosome 2"/>
</dbReference>
<dbReference type="EMBL" id="CP118712">
    <property type="protein sequence ID" value="WGK87229.1"/>
    <property type="molecule type" value="Genomic_DNA"/>
</dbReference>
<gene>
    <name evidence="1" type="ORF">PYE67_13985</name>
</gene>
<protein>
    <submittedName>
        <fullName evidence="1">Uncharacterized protein</fullName>
    </submittedName>
</protein>
<evidence type="ECO:0000313" key="2">
    <source>
        <dbReference type="Proteomes" id="UP001241226"/>
    </source>
</evidence>